<feature type="region of interest" description="Disordered" evidence="1">
    <location>
        <begin position="1"/>
        <end position="279"/>
    </location>
</feature>
<proteinExistence type="predicted"/>
<name>A0A164ZG06_9AGAM</name>
<protein>
    <submittedName>
        <fullName evidence="2">Uncharacterized protein</fullName>
    </submittedName>
</protein>
<dbReference type="Proteomes" id="UP000076722">
    <property type="component" value="Unassembled WGS sequence"/>
</dbReference>
<reference evidence="2 3" key="1">
    <citation type="journal article" date="2016" name="Mol. Biol. Evol.">
        <title>Comparative Genomics of Early-Diverging Mushroom-Forming Fungi Provides Insights into the Origins of Lignocellulose Decay Capabilities.</title>
        <authorList>
            <person name="Nagy L.G."/>
            <person name="Riley R."/>
            <person name="Tritt A."/>
            <person name="Adam C."/>
            <person name="Daum C."/>
            <person name="Floudas D."/>
            <person name="Sun H."/>
            <person name="Yadav J.S."/>
            <person name="Pangilinan J."/>
            <person name="Larsson K.H."/>
            <person name="Matsuura K."/>
            <person name="Barry K."/>
            <person name="Labutti K."/>
            <person name="Kuo R."/>
            <person name="Ohm R.A."/>
            <person name="Bhattacharya S.S."/>
            <person name="Shirouzu T."/>
            <person name="Yoshinaga Y."/>
            <person name="Martin F.M."/>
            <person name="Grigoriev I.V."/>
            <person name="Hibbett D.S."/>
        </authorList>
    </citation>
    <scope>NUCLEOTIDE SEQUENCE [LARGE SCALE GENOMIC DNA]</scope>
    <source>
        <strain evidence="2 3">HHB9708</strain>
    </source>
</reference>
<dbReference type="AlphaFoldDB" id="A0A164ZG06"/>
<evidence type="ECO:0000313" key="2">
    <source>
        <dbReference type="EMBL" id="KZS97695.1"/>
    </source>
</evidence>
<gene>
    <name evidence="2" type="ORF">SISNIDRAFT_193451</name>
</gene>
<feature type="compositionally biased region" description="Polar residues" evidence="1">
    <location>
        <begin position="225"/>
        <end position="240"/>
    </location>
</feature>
<sequence>MQSQQRDRRKRKQNHRSGGPNNRINEPEEMLLVSRIDDSPRPYERHDNRGTGGSHYRGSSPHNKGEHSNREGFRENRDQREDRRWVMNSSVRDRHEGNSFGRMRSFNHEPVNNWSTRPVTHEPRFTEPASPNFRPEQRFSDAPPRYPENESWDPPYHNGNTSYDQWQPRAREDRRDQYDERDHRGRSDWTRDSWHQNNTHEGWSNSRDEDSAEGWMPRKDLGRNVTESRSWEPASSWQSSQGRNNQGKKNKQKNNQNRRNWQNNRPQNQDKNNRHVTTI</sequence>
<feature type="compositionally biased region" description="Basic and acidic residues" evidence="1">
    <location>
        <begin position="35"/>
        <end position="49"/>
    </location>
</feature>
<feature type="compositionally biased region" description="Basic and acidic residues" evidence="1">
    <location>
        <begin position="169"/>
        <end position="194"/>
    </location>
</feature>
<feature type="compositionally biased region" description="Basic and acidic residues" evidence="1">
    <location>
        <begin position="63"/>
        <end position="97"/>
    </location>
</feature>
<organism evidence="2 3">
    <name type="scientific">Sistotremastrum niveocremeum HHB9708</name>
    <dbReference type="NCBI Taxonomy" id="1314777"/>
    <lineage>
        <taxon>Eukaryota</taxon>
        <taxon>Fungi</taxon>
        <taxon>Dikarya</taxon>
        <taxon>Basidiomycota</taxon>
        <taxon>Agaricomycotina</taxon>
        <taxon>Agaricomycetes</taxon>
        <taxon>Sistotremastrales</taxon>
        <taxon>Sistotremastraceae</taxon>
        <taxon>Sertulicium</taxon>
        <taxon>Sertulicium niveocremeum</taxon>
    </lineage>
</organism>
<keyword evidence="3" id="KW-1185">Reference proteome</keyword>
<accession>A0A164ZG06</accession>
<dbReference type="EMBL" id="KV419396">
    <property type="protein sequence ID" value="KZS97695.1"/>
    <property type="molecule type" value="Genomic_DNA"/>
</dbReference>
<feature type="compositionally biased region" description="Low complexity" evidence="1">
    <location>
        <begin position="253"/>
        <end position="269"/>
    </location>
</feature>
<evidence type="ECO:0000313" key="3">
    <source>
        <dbReference type="Proteomes" id="UP000076722"/>
    </source>
</evidence>
<feature type="compositionally biased region" description="Polar residues" evidence="1">
    <location>
        <begin position="195"/>
        <end position="205"/>
    </location>
</feature>
<evidence type="ECO:0000256" key="1">
    <source>
        <dbReference type="SAM" id="MobiDB-lite"/>
    </source>
</evidence>